<evidence type="ECO:0000256" key="10">
    <source>
        <dbReference type="SAM" id="Phobius"/>
    </source>
</evidence>
<evidence type="ECO:0000256" key="8">
    <source>
        <dbReference type="ARBA" id="ARBA00060041"/>
    </source>
</evidence>
<dbReference type="Proteomes" id="UP000540787">
    <property type="component" value="Unassembled WGS sequence"/>
</dbReference>
<dbReference type="AlphaFoldDB" id="A0A7W9U5A3"/>
<dbReference type="GO" id="GO:0005886">
    <property type="term" value="C:plasma membrane"/>
    <property type="evidence" value="ECO:0007669"/>
    <property type="project" value="UniProtKB-SubCell"/>
</dbReference>
<dbReference type="PANTHER" id="PTHR47019">
    <property type="entry name" value="LIPID II FLIPPASE MURJ"/>
    <property type="match status" value="1"/>
</dbReference>
<dbReference type="RefSeq" id="WP_183549298.1">
    <property type="nucleotide sequence ID" value="NZ_JACHBX010000001.1"/>
</dbReference>
<evidence type="ECO:0000256" key="2">
    <source>
        <dbReference type="ARBA" id="ARBA00022475"/>
    </source>
</evidence>
<feature type="transmembrane region" description="Helical" evidence="10">
    <location>
        <begin position="322"/>
        <end position="342"/>
    </location>
</feature>
<evidence type="ECO:0000256" key="5">
    <source>
        <dbReference type="ARBA" id="ARBA00022984"/>
    </source>
</evidence>
<gene>
    <name evidence="11" type="ORF">HD842_000012</name>
</gene>
<evidence type="ECO:0000313" key="12">
    <source>
        <dbReference type="Proteomes" id="UP000540787"/>
    </source>
</evidence>
<sequence length="451" mass="48499">MSLLDTLGTRCRIADPQHLAIFRGLLTVALFTLIGKLMSAAKEMAVAYRYGLAAEVDAYQFVYNLVSWPLGIWASVLAAVLVPLVARMRVSSPQAIPRFRAELAGFTLVLGVALALLGWLVIGALLRFDRSGLPAHSAQLAATALPGLILMLPLGLLVALLSTWLLAAQRHVNTLLECVPTLCITAAVLLFAGGSISPLVWGTIAGCACHLLTLLAPLSTRRELETPVFTRDSAQWQWFWQGFGIMLAGQALMSFTVIIDQFYAVGLGTGALAMLGYANRVLSLILGLAAIAVSRATLPVFSQVSADANGQVYRVAVSWARLMFAGGVAVMLLSYLAAPWVIRLLFERGQFDATDTAQVAEVLRYGLPQLPFYFASMVLVSYALSQRRYGLIAWSGVIGCGGKVLGNLVLVPHLGVNGIALATMAVYGLNALFFWLALRRRSLPRRPAPCL</sequence>
<accession>A0A7W9U5A3</accession>
<feature type="transmembrane region" description="Helical" evidence="10">
    <location>
        <begin position="174"/>
        <end position="193"/>
    </location>
</feature>
<feature type="transmembrane region" description="Helical" evidence="10">
    <location>
        <begin position="238"/>
        <end position="259"/>
    </location>
</feature>
<name>A0A7W9U5A3_9BURK</name>
<comment type="function">
    <text evidence="8">Involved in peptidoglycan biosynthesis. Transports lipid-linked peptidoglycan precursors from the inner to the outer leaflet of the cytoplasmic membrane.</text>
</comment>
<dbReference type="EMBL" id="JACHBX010000001">
    <property type="protein sequence ID" value="MBB6131901.1"/>
    <property type="molecule type" value="Genomic_DNA"/>
</dbReference>
<comment type="similarity">
    <text evidence="9">Belongs to the MurJ/MviN family.</text>
</comment>
<keyword evidence="3 10" id="KW-0812">Transmembrane</keyword>
<dbReference type="InterPro" id="IPR004268">
    <property type="entry name" value="MurJ"/>
</dbReference>
<evidence type="ECO:0000313" key="11">
    <source>
        <dbReference type="EMBL" id="MBB6131901.1"/>
    </source>
</evidence>
<keyword evidence="7 10" id="KW-0472">Membrane</keyword>
<feature type="transmembrane region" description="Helical" evidence="10">
    <location>
        <begin position="199"/>
        <end position="218"/>
    </location>
</feature>
<comment type="subcellular location">
    <subcellularLocation>
        <location evidence="1">Cell membrane</location>
        <topology evidence="1">Multi-pass membrane protein</topology>
    </subcellularLocation>
</comment>
<proteinExistence type="inferred from homology"/>
<keyword evidence="6 10" id="KW-1133">Transmembrane helix</keyword>
<evidence type="ECO:0000256" key="9">
    <source>
        <dbReference type="ARBA" id="ARBA00061532"/>
    </source>
</evidence>
<evidence type="ECO:0000256" key="7">
    <source>
        <dbReference type="ARBA" id="ARBA00023136"/>
    </source>
</evidence>
<feature type="transmembrane region" description="Helical" evidence="10">
    <location>
        <begin position="416"/>
        <end position="438"/>
    </location>
</feature>
<keyword evidence="2" id="KW-1003">Cell membrane</keyword>
<feature type="transmembrane region" description="Helical" evidence="10">
    <location>
        <begin position="148"/>
        <end position="167"/>
    </location>
</feature>
<feature type="transmembrane region" description="Helical" evidence="10">
    <location>
        <begin position="279"/>
        <end position="301"/>
    </location>
</feature>
<feature type="transmembrane region" description="Helical" evidence="10">
    <location>
        <begin position="103"/>
        <end position="128"/>
    </location>
</feature>
<dbReference type="Pfam" id="PF03023">
    <property type="entry name" value="MurJ"/>
    <property type="match status" value="1"/>
</dbReference>
<evidence type="ECO:0000256" key="4">
    <source>
        <dbReference type="ARBA" id="ARBA00022960"/>
    </source>
</evidence>
<keyword evidence="4" id="KW-0133">Cell shape</keyword>
<evidence type="ECO:0000256" key="6">
    <source>
        <dbReference type="ARBA" id="ARBA00022989"/>
    </source>
</evidence>
<evidence type="ECO:0000256" key="3">
    <source>
        <dbReference type="ARBA" id="ARBA00022692"/>
    </source>
</evidence>
<organism evidence="11 12">
    <name type="scientific">Massilia aurea</name>
    <dbReference type="NCBI Taxonomy" id="373040"/>
    <lineage>
        <taxon>Bacteria</taxon>
        <taxon>Pseudomonadati</taxon>
        <taxon>Pseudomonadota</taxon>
        <taxon>Betaproteobacteria</taxon>
        <taxon>Burkholderiales</taxon>
        <taxon>Oxalobacteraceae</taxon>
        <taxon>Telluria group</taxon>
        <taxon>Massilia</taxon>
    </lineage>
</organism>
<keyword evidence="12" id="KW-1185">Reference proteome</keyword>
<dbReference type="GO" id="GO:0015648">
    <property type="term" value="F:lipid-linked peptidoglycan transporter activity"/>
    <property type="evidence" value="ECO:0007669"/>
    <property type="project" value="TreeGrafter"/>
</dbReference>
<feature type="transmembrane region" description="Helical" evidence="10">
    <location>
        <begin position="362"/>
        <end position="384"/>
    </location>
</feature>
<comment type="caution">
    <text evidence="11">The sequence shown here is derived from an EMBL/GenBank/DDBJ whole genome shotgun (WGS) entry which is preliminary data.</text>
</comment>
<dbReference type="InterPro" id="IPR051050">
    <property type="entry name" value="Lipid_II_flippase_MurJ/MviN"/>
</dbReference>
<dbReference type="PANTHER" id="PTHR47019:SF1">
    <property type="entry name" value="LIPID II FLIPPASE MURJ"/>
    <property type="match status" value="1"/>
</dbReference>
<reference evidence="11 12" key="1">
    <citation type="submission" date="2020-08" db="EMBL/GenBank/DDBJ databases">
        <title>The Agave Microbiome: Exploring the role of microbial communities in plant adaptations to desert environments.</title>
        <authorList>
            <person name="Partida-Martinez L.P."/>
        </authorList>
    </citation>
    <scope>NUCLEOTIDE SEQUENCE [LARGE SCALE GENOMIC DNA]</scope>
    <source>
        <strain evidence="11 12">AT3.2</strain>
    </source>
</reference>
<feature type="transmembrane region" description="Helical" evidence="10">
    <location>
        <begin position="391"/>
        <end position="410"/>
    </location>
</feature>
<protein>
    <submittedName>
        <fullName evidence="11">Peptidoglycan biosynthesis protein MviN/MurJ (Putative lipid II flippase)</fullName>
    </submittedName>
</protein>
<feature type="transmembrane region" description="Helical" evidence="10">
    <location>
        <begin position="61"/>
        <end position="82"/>
    </location>
</feature>
<feature type="transmembrane region" description="Helical" evidence="10">
    <location>
        <begin position="20"/>
        <end position="41"/>
    </location>
</feature>
<dbReference type="GO" id="GO:0008360">
    <property type="term" value="P:regulation of cell shape"/>
    <property type="evidence" value="ECO:0007669"/>
    <property type="project" value="UniProtKB-KW"/>
</dbReference>
<dbReference type="GO" id="GO:0009252">
    <property type="term" value="P:peptidoglycan biosynthetic process"/>
    <property type="evidence" value="ECO:0007669"/>
    <property type="project" value="UniProtKB-KW"/>
</dbReference>
<evidence type="ECO:0000256" key="1">
    <source>
        <dbReference type="ARBA" id="ARBA00004651"/>
    </source>
</evidence>
<dbReference type="GO" id="GO:0034204">
    <property type="term" value="P:lipid translocation"/>
    <property type="evidence" value="ECO:0007669"/>
    <property type="project" value="TreeGrafter"/>
</dbReference>
<keyword evidence="5" id="KW-0573">Peptidoglycan synthesis</keyword>